<dbReference type="EMBL" id="QXFZ01001983">
    <property type="protein sequence ID" value="KAE9082332.1"/>
    <property type="molecule type" value="Genomic_DNA"/>
</dbReference>
<evidence type="ECO:0000313" key="3">
    <source>
        <dbReference type="Proteomes" id="UP000437068"/>
    </source>
</evidence>
<evidence type="ECO:0000313" key="1">
    <source>
        <dbReference type="EMBL" id="KAE9082332.1"/>
    </source>
</evidence>
<dbReference type="PANTHER" id="PTHR40866:SF1">
    <property type="entry name" value="BED-TYPE DOMAIN-CONTAINING PROTEIN"/>
    <property type="match status" value="1"/>
</dbReference>
<dbReference type="PANTHER" id="PTHR40866">
    <property type="entry name" value="BED-TYPE DOMAIN-CONTAINING PROTEIN"/>
    <property type="match status" value="1"/>
</dbReference>
<accession>A0A6A3QRZ5</accession>
<feature type="non-terminal residue" evidence="1">
    <location>
        <position position="1"/>
    </location>
</feature>
<dbReference type="AlphaFoldDB" id="A0A6A3QRZ5"/>
<gene>
    <name evidence="2" type="ORF">PF001_g18551</name>
    <name evidence="1" type="ORF">PF007_g22336</name>
</gene>
<evidence type="ECO:0000313" key="4">
    <source>
        <dbReference type="Proteomes" id="UP000441208"/>
    </source>
</evidence>
<proteinExistence type="predicted"/>
<protein>
    <submittedName>
        <fullName evidence="1">Uncharacterized protein</fullName>
    </submittedName>
</protein>
<dbReference type="EMBL" id="QXGE01001425">
    <property type="protein sequence ID" value="KAE9292803.1"/>
    <property type="molecule type" value="Genomic_DNA"/>
</dbReference>
<dbReference type="Proteomes" id="UP000441208">
    <property type="component" value="Unassembled WGS sequence"/>
</dbReference>
<organism evidence="1 4">
    <name type="scientific">Phytophthora fragariae</name>
    <dbReference type="NCBI Taxonomy" id="53985"/>
    <lineage>
        <taxon>Eukaryota</taxon>
        <taxon>Sar</taxon>
        <taxon>Stramenopiles</taxon>
        <taxon>Oomycota</taxon>
        <taxon>Peronosporomycetes</taxon>
        <taxon>Peronosporales</taxon>
        <taxon>Peronosporaceae</taxon>
        <taxon>Phytophthora</taxon>
    </lineage>
</organism>
<sequence>IGRKVGAVPFIGCASHRFNLAMKDYLAKEDALLEKIHALMKRYSTLKRKSLH</sequence>
<name>A0A6A3QRZ5_9STRA</name>
<comment type="caution">
    <text evidence="1">The sequence shown here is derived from an EMBL/GenBank/DDBJ whole genome shotgun (WGS) entry which is preliminary data.</text>
</comment>
<evidence type="ECO:0000313" key="2">
    <source>
        <dbReference type="EMBL" id="KAE9292803.1"/>
    </source>
</evidence>
<dbReference type="Proteomes" id="UP000437068">
    <property type="component" value="Unassembled WGS sequence"/>
</dbReference>
<reference evidence="3 4" key="1">
    <citation type="submission" date="2018-08" db="EMBL/GenBank/DDBJ databases">
        <title>Genomic investigation of the strawberry pathogen Phytophthora fragariae indicates pathogenicity is determined by transcriptional variation in three key races.</title>
        <authorList>
            <person name="Adams T.M."/>
            <person name="Armitage A.D."/>
            <person name="Sobczyk M.K."/>
            <person name="Bates H.J."/>
            <person name="Dunwell J.M."/>
            <person name="Nellist C.F."/>
            <person name="Harrison R.J."/>
        </authorList>
    </citation>
    <scope>NUCLEOTIDE SEQUENCE [LARGE SCALE GENOMIC DNA]</scope>
    <source>
        <strain evidence="2 3">A4</strain>
        <strain evidence="1 4">NOV-71</strain>
    </source>
</reference>